<name>E7QNZ4_HALPU</name>
<sequence length="41" mass="4753">MIDRAVYIVRPAIEHGKPFNIFAYSNLLIVELLARAPFFVF</sequence>
<dbReference type="EMBL" id="AEMG01000002">
    <property type="protein sequence ID" value="EFW93647.1"/>
    <property type="molecule type" value="Genomic_DNA"/>
</dbReference>
<dbReference type="AlphaFoldDB" id="E7QNZ4"/>
<evidence type="ECO:0000313" key="2">
    <source>
        <dbReference type="Proteomes" id="UP000003751"/>
    </source>
</evidence>
<dbReference type="Proteomes" id="UP000003751">
    <property type="component" value="Unassembled WGS sequence"/>
</dbReference>
<evidence type="ECO:0000313" key="1">
    <source>
        <dbReference type="EMBL" id="EFW93647.1"/>
    </source>
</evidence>
<accession>E7QNZ4</accession>
<comment type="caution">
    <text evidence="1">The sequence shown here is derived from an EMBL/GenBank/DDBJ whole genome shotgun (WGS) entry which is preliminary data.</text>
</comment>
<gene>
    <name evidence="1" type="ORF">ZOD2009_00850</name>
</gene>
<proteinExistence type="predicted"/>
<protein>
    <submittedName>
        <fullName evidence="1">Uncharacterized protein</fullName>
    </submittedName>
</protein>
<organism evidence="1 2">
    <name type="scientific">Haladaptatus paucihalophilus DX253</name>
    <dbReference type="NCBI Taxonomy" id="797209"/>
    <lineage>
        <taxon>Archaea</taxon>
        <taxon>Methanobacteriati</taxon>
        <taxon>Methanobacteriota</taxon>
        <taxon>Stenosarchaea group</taxon>
        <taxon>Halobacteria</taxon>
        <taxon>Halobacteriales</taxon>
        <taxon>Haladaptataceae</taxon>
        <taxon>Haladaptatus</taxon>
    </lineage>
</organism>
<reference evidence="1 2" key="1">
    <citation type="journal article" date="2014" name="ISME J.">
        <title>Trehalose/2-sulfotrehalose biosynthesis and glycine-betaine uptake are widely spread mechanisms for osmoadaptation in the Halobacteriales.</title>
        <authorList>
            <person name="Youssef N.H."/>
            <person name="Savage-Ashlock K.N."/>
            <person name="McCully A.L."/>
            <person name="Luedtke B."/>
            <person name="Shaw E.I."/>
            <person name="Hoff W.D."/>
            <person name="Elshahed M.S."/>
        </authorList>
    </citation>
    <scope>NUCLEOTIDE SEQUENCE [LARGE SCALE GENOMIC DNA]</scope>
    <source>
        <strain evidence="1 2">DX253</strain>
    </source>
</reference>